<evidence type="ECO:0000256" key="5">
    <source>
        <dbReference type="ARBA" id="ARBA00022741"/>
    </source>
</evidence>
<evidence type="ECO:0000256" key="3">
    <source>
        <dbReference type="ARBA" id="ARBA00022692"/>
    </source>
</evidence>
<feature type="region of interest" description="Disordered" evidence="9">
    <location>
        <begin position="393"/>
        <end position="438"/>
    </location>
</feature>
<feature type="transmembrane region" description="Helical" evidence="10">
    <location>
        <begin position="901"/>
        <end position="919"/>
    </location>
</feature>
<feature type="transmembrane region" description="Helical" evidence="10">
    <location>
        <begin position="873"/>
        <end position="895"/>
    </location>
</feature>
<feature type="domain" description="ABC transporter" evidence="11">
    <location>
        <begin position="1140"/>
        <end position="1373"/>
    </location>
</feature>
<keyword evidence="3 10" id="KW-0812">Transmembrane</keyword>
<dbReference type="GO" id="GO:0016020">
    <property type="term" value="C:membrane"/>
    <property type="evidence" value="ECO:0007669"/>
    <property type="project" value="UniProtKB-SubCell"/>
</dbReference>
<evidence type="ECO:0000256" key="8">
    <source>
        <dbReference type="ARBA" id="ARBA00023136"/>
    </source>
</evidence>
<dbReference type="SUPFAM" id="SSF52540">
    <property type="entry name" value="P-loop containing nucleoside triphosphate hydrolases"/>
    <property type="match status" value="2"/>
</dbReference>
<proteinExistence type="predicted"/>
<evidence type="ECO:0000256" key="2">
    <source>
        <dbReference type="ARBA" id="ARBA00022448"/>
    </source>
</evidence>
<evidence type="ECO:0000313" key="13">
    <source>
        <dbReference type="EMBL" id="MBC1168960.1"/>
    </source>
</evidence>
<dbReference type="VEuPathDB" id="VectorBase:LLONM1_002614"/>
<dbReference type="SMART" id="SM00382">
    <property type="entry name" value="AAA"/>
    <property type="match status" value="2"/>
</dbReference>
<reference evidence="14" key="3">
    <citation type="submission" date="2020-05" db="UniProtKB">
        <authorList>
            <consortium name="EnsemblMetazoa"/>
        </authorList>
    </citation>
    <scope>IDENTIFICATION</scope>
    <source>
        <strain evidence="14">Jacobina</strain>
    </source>
</reference>
<dbReference type="PROSITE" id="PS50929">
    <property type="entry name" value="ABC_TM1F"/>
    <property type="match status" value="3"/>
</dbReference>
<feature type="domain" description="ABC transporter" evidence="11">
    <location>
        <begin position="440"/>
        <end position="665"/>
    </location>
</feature>
<evidence type="ECO:0000259" key="12">
    <source>
        <dbReference type="PROSITE" id="PS50929"/>
    </source>
</evidence>
<dbReference type="FunFam" id="3.40.50.300:FF:000163">
    <property type="entry name" value="Multidrug resistance-associated protein member 4"/>
    <property type="match status" value="1"/>
</dbReference>
<dbReference type="Gene3D" id="3.40.50.300">
    <property type="entry name" value="P-loop containing nucleotide triphosphate hydrolases"/>
    <property type="match status" value="2"/>
</dbReference>
<feature type="domain" description="ABC transmembrane type-1" evidence="12">
    <location>
        <begin position="994"/>
        <end position="1102"/>
    </location>
</feature>
<evidence type="ECO:0000256" key="1">
    <source>
        <dbReference type="ARBA" id="ARBA00004141"/>
    </source>
</evidence>
<name>A0A1B0CMF3_LUTLO</name>
<dbReference type="VEuPathDB" id="VectorBase:LLONM1_005459"/>
<feature type="transmembrane region" description="Helical" evidence="10">
    <location>
        <begin position="725"/>
        <end position="749"/>
    </location>
</feature>
<reference evidence="13" key="2">
    <citation type="journal article" date="2020" name="BMC">
        <title>Leishmania infection induces a limited differential gene expression in the sand fly midgut.</title>
        <authorList>
            <person name="Coutinho-Abreu I.V."/>
            <person name="Serafim T.D."/>
            <person name="Meneses C."/>
            <person name="Kamhawi S."/>
            <person name="Oliveira F."/>
            <person name="Valenzuela J.G."/>
        </authorList>
    </citation>
    <scope>NUCLEOTIDE SEQUENCE</scope>
    <source>
        <strain evidence="13">Jacobina</strain>
        <tissue evidence="13">Midgut</tissue>
    </source>
</reference>
<dbReference type="PROSITE" id="PS00211">
    <property type="entry name" value="ABC_TRANSPORTER_1"/>
    <property type="match status" value="1"/>
</dbReference>
<dbReference type="Pfam" id="PF00664">
    <property type="entry name" value="ABC_membrane"/>
    <property type="match status" value="2"/>
</dbReference>
<dbReference type="CDD" id="cd03244">
    <property type="entry name" value="ABCC_MRP_domain2"/>
    <property type="match status" value="1"/>
</dbReference>
<feature type="transmembrane region" description="Helical" evidence="10">
    <location>
        <begin position="131"/>
        <end position="155"/>
    </location>
</feature>
<evidence type="ECO:0000256" key="6">
    <source>
        <dbReference type="ARBA" id="ARBA00022840"/>
    </source>
</evidence>
<keyword evidence="4" id="KW-0677">Repeat</keyword>
<dbReference type="PANTHER" id="PTHR24223:SF324">
    <property type="entry name" value="LD17001P"/>
    <property type="match status" value="1"/>
</dbReference>
<evidence type="ECO:0000259" key="11">
    <source>
        <dbReference type="PROSITE" id="PS50893"/>
    </source>
</evidence>
<dbReference type="PROSITE" id="PS50893">
    <property type="entry name" value="ABC_TRANSPORTER_2"/>
    <property type="match status" value="2"/>
</dbReference>
<dbReference type="EnsemblMetazoa" id="LLOJ005841-RA">
    <property type="protein sequence ID" value="LLOJ005841-PA"/>
    <property type="gene ID" value="LLOJ005841"/>
</dbReference>
<dbReference type="EMBL" id="AJWK01018646">
    <property type="status" value="NOT_ANNOTATED_CDS"/>
    <property type="molecule type" value="Genomic_DNA"/>
</dbReference>
<feature type="domain" description="ABC transmembrane type-1" evidence="12">
    <location>
        <begin position="728"/>
        <end position="993"/>
    </location>
</feature>
<dbReference type="CDD" id="cd03250">
    <property type="entry name" value="ABCC_MRP_domain1"/>
    <property type="match status" value="1"/>
</dbReference>
<dbReference type="FunFam" id="1.20.1560.10:FF:000026">
    <property type="entry name" value="Multidrug resistance-associated protein lethal(2)03659"/>
    <property type="match status" value="1"/>
</dbReference>
<feature type="domain" description="ABC transmembrane type-1" evidence="12">
    <location>
        <begin position="94"/>
        <end position="361"/>
    </location>
</feature>
<sequence length="1400" mass="157798">MLKSSSIRNNRARNPVEDASFLSKRAFWWLKDLYKTGMKRPIEEEDVYETLPEHKCENISEKFSRLWGEESTVKSPNYLKILARAYGKQVMAYGLLCSFTESGLRIVQPLCMGGLVTYFSPEQEGISRNDAYLYAAGIILSSLIPVLMFHAYILYLDQVGMKMRLGSTALIYKKILRLSKCAAFSGLNGQVINLMSNDVGEFDVALSSIHDLYKGPFEVILIGYFLYREIGVAGLIGMAFLLAFIPLQMWLAKMAAKFRFLTAKRTDKRVRFMNEIIHGIQVIKMYTWEKSFSALVDKVRRKEINAIRGTSYIDASNYSFILISHFSRFIALMTYISFGNVFTARKVFVVYSFFMSLNESMVHFWPRALTVVAEMYVSAKRIQEFLLIDEDKKRPPPEKSGSVNEELCVPNGGISGKEIHSKAPESPGRIVNESSSEKSVHMRNVTALWGAEDNESRQGIDSVDLSVADGELCCIVGQVGAGKSTILYSIIGELSLDEGSIEVNGTISYAAQEPWLFESSIKQNIVFVEEYDEKRYHEVLKVCALERDLELWPYGDATLVGERGVSLSGGQKARVSLARAIYRRADIYLLDDPLSAVDTQVGKHIFERCIRRFLADKIVILVTHQLQYLKDIGHIVLLSGGRVEMQGSYDEIRRSNLESFLAHSPDESQEPQSPTGERKLNTFPSQIDYESKDDNLLEEEREEQIIGSVKWSVYLAFFKFIQNKCIIAVTICLFILTQLALTGTDYFVAQWVNWEESLNLLNTTGFNLTDTLFSYLESLGNVTELLTIVSPDYEAATRRQYQIIYGVLMGILTYLVIQRNFMFFKMCLMASIRLHDRLFRGITRSKMHFYHTNSSGRILNRFSKDIGNIDKDLPISLIDTIICFLEIIGIVGIVLVVDYRLLLPTIAVGLLLYIIRRIYITTGRSVKRLEANSRSPVYAHMNFTIQGLSTIRALKAEKVLEGEFYYHNDFNSSAWYMFLACSQSFTVWLDLASRSPVYAHMNFTIQGLSTIRALKAEKVLEGEFYYHNDFNSSAWYMFLACSQSFTVWLDLACVLYIAFVVLSFLILDSDVMGGNVGLAITQVVNLIGTCMWGMQQTAELENQMISVERVIQYSKLPSEPSLETEPKNKPIKEWPSEGIVEFKDLSLKYSDDGETILKDLNFSIKAGEKIGIVGRTGAGKSSMIQALFRLAPIEGKIEIDGIDTQTLGLHDLRSKISIIPQDPILFSGSLRSNLDPFGERKDAEIWNALEGVELKEVVAGLAGGIDSKMGDGGSNFSMGQRQLVCLARAILRDNRILVLDEATANVDPETDRLIQTTIRTRFAHCTVLTIAHRLHTVMDSDRVLVVDAGRVVEFGAPHELLKNEEGHLRSLVDQTGAATANLLAQVAEEAFLKGQKEKSE</sequence>
<dbReference type="GO" id="GO:0016887">
    <property type="term" value="F:ATP hydrolysis activity"/>
    <property type="evidence" value="ECO:0007669"/>
    <property type="project" value="InterPro"/>
</dbReference>
<dbReference type="EMBL" id="AJWK01018647">
    <property type="status" value="NOT_ANNOTATED_CDS"/>
    <property type="molecule type" value="Genomic_DNA"/>
</dbReference>
<keyword evidence="5" id="KW-0547">Nucleotide-binding</keyword>
<protein>
    <submittedName>
        <fullName evidence="13">Putative abc transporter c family member 3</fullName>
    </submittedName>
</protein>
<comment type="subcellular location">
    <subcellularLocation>
        <location evidence="1">Membrane</location>
        <topology evidence="1">Multi-pass membrane protein</topology>
    </subcellularLocation>
</comment>
<dbReference type="Proteomes" id="UP000092461">
    <property type="component" value="Unassembled WGS sequence"/>
</dbReference>
<dbReference type="EMBL" id="GITU01000257">
    <property type="protein sequence ID" value="MBC1168960.1"/>
    <property type="molecule type" value="Transcribed_RNA"/>
</dbReference>
<reference evidence="15" key="1">
    <citation type="submission" date="2012-05" db="EMBL/GenBank/DDBJ databases">
        <title>Whole Genome Assembly of Lutzomyia longipalpis.</title>
        <authorList>
            <person name="Richards S."/>
            <person name="Qu C."/>
            <person name="Dillon R."/>
            <person name="Worley K."/>
            <person name="Scherer S."/>
            <person name="Batterton M."/>
            <person name="Taylor A."/>
            <person name="Hawes A."/>
            <person name="Hernandez B."/>
            <person name="Kovar C."/>
            <person name="Mandapat C."/>
            <person name="Pham C."/>
            <person name="Qu C."/>
            <person name="Jing C."/>
            <person name="Bess C."/>
            <person name="Bandaranaike D."/>
            <person name="Ngo D."/>
            <person name="Ongeri F."/>
            <person name="Arias F."/>
            <person name="Lara F."/>
            <person name="Weissenberger G."/>
            <person name="Kamau G."/>
            <person name="Han H."/>
            <person name="Shen H."/>
            <person name="Dinh H."/>
            <person name="Khalil I."/>
            <person name="Jones J."/>
            <person name="Shafer J."/>
            <person name="Jayaseelan J."/>
            <person name="Quiroz J."/>
            <person name="Blankenburg K."/>
            <person name="Nguyen L."/>
            <person name="Jackson L."/>
            <person name="Francisco L."/>
            <person name="Tang L.-Y."/>
            <person name="Pu L.-L."/>
            <person name="Perales L."/>
            <person name="Lorensuhewa L."/>
            <person name="Munidasa M."/>
            <person name="Coyle M."/>
            <person name="Taylor M."/>
            <person name="Puazo M."/>
            <person name="Firestine M."/>
            <person name="Scheel M."/>
            <person name="Javaid M."/>
            <person name="Wang M."/>
            <person name="Li M."/>
            <person name="Tabassum N."/>
            <person name="Saada N."/>
            <person name="Osuji N."/>
            <person name="Aqrawi P."/>
            <person name="Fu Q."/>
            <person name="Thornton R."/>
            <person name="Raj R."/>
            <person name="Goodspeed R."/>
            <person name="Mata R."/>
            <person name="Najjar R."/>
            <person name="Gubbala S."/>
            <person name="Lee S."/>
            <person name="Denson S."/>
            <person name="Patil S."/>
            <person name="Macmil S."/>
            <person name="Qi S."/>
            <person name="Matskevitch T."/>
            <person name="Palculict T."/>
            <person name="Mathew T."/>
            <person name="Vee V."/>
            <person name="Velamala V."/>
            <person name="Korchina V."/>
            <person name="Cai W."/>
            <person name="Liu W."/>
            <person name="Dai W."/>
            <person name="Zou X."/>
            <person name="Zhu Y."/>
            <person name="Zhang Y."/>
            <person name="Wu Y.-Q."/>
            <person name="Xin Y."/>
            <person name="Nazarath L."/>
            <person name="Kovar C."/>
            <person name="Han Y."/>
            <person name="Muzny D."/>
            <person name="Gibbs R."/>
        </authorList>
    </citation>
    <scope>NUCLEOTIDE SEQUENCE [LARGE SCALE GENOMIC DNA]</scope>
    <source>
        <strain evidence="15">Jacobina</strain>
    </source>
</reference>
<evidence type="ECO:0000313" key="15">
    <source>
        <dbReference type="Proteomes" id="UP000092461"/>
    </source>
</evidence>
<evidence type="ECO:0000256" key="7">
    <source>
        <dbReference type="ARBA" id="ARBA00022989"/>
    </source>
</evidence>
<dbReference type="VEuPathDB" id="VectorBase:LLOJ005841"/>
<dbReference type="SUPFAM" id="SSF90123">
    <property type="entry name" value="ABC transporter transmembrane region"/>
    <property type="match status" value="3"/>
</dbReference>
<dbReference type="InterPro" id="IPR036640">
    <property type="entry name" value="ABC1_TM_sf"/>
</dbReference>
<evidence type="ECO:0000256" key="10">
    <source>
        <dbReference type="SAM" id="Phobius"/>
    </source>
</evidence>
<dbReference type="InterPro" id="IPR044726">
    <property type="entry name" value="ABCC_6TM_D2"/>
</dbReference>
<dbReference type="PANTHER" id="PTHR24223">
    <property type="entry name" value="ATP-BINDING CASSETTE SUB-FAMILY C"/>
    <property type="match status" value="1"/>
</dbReference>
<dbReference type="Pfam" id="PF00005">
    <property type="entry name" value="ABC_tran"/>
    <property type="match status" value="2"/>
</dbReference>
<dbReference type="InterPro" id="IPR011527">
    <property type="entry name" value="ABC1_TM_dom"/>
</dbReference>
<keyword evidence="15" id="KW-1185">Reference proteome</keyword>
<feature type="transmembrane region" description="Helical" evidence="10">
    <location>
        <begin position="800"/>
        <end position="817"/>
    </location>
</feature>
<evidence type="ECO:0000256" key="4">
    <source>
        <dbReference type="ARBA" id="ARBA00022737"/>
    </source>
</evidence>
<feature type="transmembrane region" description="Helical" evidence="10">
    <location>
        <begin position="90"/>
        <end position="119"/>
    </location>
</feature>
<dbReference type="GO" id="GO:0005524">
    <property type="term" value="F:ATP binding"/>
    <property type="evidence" value="ECO:0007669"/>
    <property type="project" value="UniProtKB-KW"/>
</dbReference>
<dbReference type="Gene3D" id="1.20.1560.10">
    <property type="entry name" value="ABC transporter type 1, transmembrane domain"/>
    <property type="match status" value="3"/>
</dbReference>
<dbReference type="CDD" id="cd18580">
    <property type="entry name" value="ABC_6TM_ABCC_D2"/>
    <property type="match status" value="1"/>
</dbReference>
<feature type="transmembrane region" description="Helical" evidence="10">
    <location>
        <begin position="318"/>
        <end position="338"/>
    </location>
</feature>
<organism evidence="14 15">
    <name type="scientific">Lutzomyia longipalpis</name>
    <name type="common">Sand fly</name>
    <dbReference type="NCBI Taxonomy" id="7200"/>
    <lineage>
        <taxon>Eukaryota</taxon>
        <taxon>Metazoa</taxon>
        <taxon>Ecdysozoa</taxon>
        <taxon>Arthropoda</taxon>
        <taxon>Hexapoda</taxon>
        <taxon>Insecta</taxon>
        <taxon>Pterygota</taxon>
        <taxon>Neoptera</taxon>
        <taxon>Endopterygota</taxon>
        <taxon>Diptera</taxon>
        <taxon>Nematocera</taxon>
        <taxon>Psychodoidea</taxon>
        <taxon>Psychodidae</taxon>
        <taxon>Lutzomyia</taxon>
        <taxon>Lutzomyia</taxon>
    </lineage>
</organism>
<keyword evidence="8 10" id="KW-0472">Membrane</keyword>
<accession>A0A1B0CMF3</accession>
<dbReference type="InterPro" id="IPR027417">
    <property type="entry name" value="P-loop_NTPase"/>
</dbReference>
<dbReference type="InterPro" id="IPR017871">
    <property type="entry name" value="ABC_transporter-like_CS"/>
</dbReference>
<feature type="transmembrane region" description="Helical" evidence="10">
    <location>
        <begin position="230"/>
        <end position="251"/>
    </location>
</feature>
<dbReference type="FunFam" id="1.20.1560.10:FF:000014">
    <property type="entry name" value="Multidrug resistance-associated protein member 4"/>
    <property type="match status" value="1"/>
</dbReference>
<dbReference type="GO" id="GO:0140359">
    <property type="term" value="F:ABC-type transporter activity"/>
    <property type="evidence" value="ECO:0007669"/>
    <property type="project" value="InterPro"/>
</dbReference>
<evidence type="ECO:0000313" key="14">
    <source>
        <dbReference type="EnsemblMetazoa" id="LLOJ005841-PA"/>
    </source>
</evidence>
<dbReference type="InterPro" id="IPR003593">
    <property type="entry name" value="AAA+_ATPase"/>
</dbReference>
<evidence type="ECO:0000256" key="9">
    <source>
        <dbReference type="SAM" id="MobiDB-lite"/>
    </source>
</evidence>
<dbReference type="FunFam" id="3.40.50.300:FF:000973">
    <property type="entry name" value="Multidrug resistance-associated protein 4"/>
    <property type="match status" value="1"/>
</dbReference>
<dbReference type="InterPro" id="IPR050173">
    <property type="entry name" value="ABC_transporter_C-like"/>
</dbReference>
<feature type="transmembrane region" description="Helical" evidence="10">
    <location>
        <begin position="1047"/>
        <end position="1067"/>
    </location>
</feature>
<dbReference type="InterPro" id="IPR003439">
    <property type="entry name" value="ABC_transporter-like_ATP-bd"/>
</dbReference>
<keyword evidence="7 10" id="KW-1133">Transmembrane helix</keyword>
<keyword evidence="2" id="KW-0813">Transport</keyword>
<keyword evidence="6" id="KW-0067">ATP-binding</keyword>